<dbReference type="PANTHER" id="PTHR42928">
    <property type="entry name" value="TRICARBOXYLATE-BINDING PROTEIN"/>
    <property type="match status" value="1"/>
</dbReference>
<dbReference type="AlphaFoldDB" id="A0A1G6IZZ3"/>
<dbReference type="Proteomes" id="UP000199245">
    <property type="component" value="Unassembled WGS sequence"/>
</dbReference>
<dbReference type="Pfam" id="PF03401">
    <property type="entry name" value="TctC"/>
    <property type="match status" value="1"/>
</dbReference>
<gene>
    <name evidence="2" type="ORF">SAMN05216337_1001296</name>
</gene>
<dbReference type="SUPFAM" id="SSF53850">
    <property type="entry name" value="Periplasmic binding protein-like II"/>
    <property type="match status" value="1"/>
</dbReference>
<sequence length="326" mass="34008">MLTRRDVLSASAAGAALAAAGLVRPAGALPRLKTAHILTGYTPGLPDAVARLIAGRMQDYADSIVVETRPGASGRIAIEAVRNAEADGSIMLLAPLGFIALFPHTYKSLTYAPQDFTPVSTVGSFATLLAVGPKVPNDVRSLADLVAWCRANPTQATYGTPGVGTTLHFIGAMLGRTAGFDYLHVPYQGRGAVQDLLKGEIASAVMPIDSLLSQVQSGQLRALATTGPSRLKSLPDVPTVAEAGYPALQDVTWFGIFLPAKTPAAIVAQLNSAIQASLRTDEVKSGMAKLSVDVDAIAMNDFAQLLATESDRWKGIVRATGFTPTG</sequence>
<proteinExistence type="inferred from homology"/>
<organism evidence="2 3">
    <name type="scientific">Bradyrhizobium brasilense</name>
    <dbReference type="NCBI Taxonomy" id="1419277"/>
    <lineage>
        <taxon>Bacteria</taxon>
        <taxon>Pseudomonadati</taxon>
        <taxon>Pseudomonadota</taxon>
        <taxon>Alphaproteobacteria</taxon>
        <taxon>Hyphomicrobiales</taxon>
        <taxon>Nitrobacteraceae</taxon>
        <taxon>Bradyrhizobium</taxon>
    </lineage>
</organism>
<dbReference type="InterPro" id="IPR006311">
    <property type="entry name" value="TAT_signal"/>
</dbReference>
<evidence type="ECO:0000313" key="2">
    <source>
        <dbReference type="EMBL" id="SDC11991.1"/>
    </source>
</evidence>
<dbReference type="InterPro" id="IPR005064">
    <property type="entry name" value="BUG"/>
</dbReference>
<comment type="similarity">
    <text evidence="1">Belongs to the UPF0065 (bug) family.</text>
</comment>
<dbReference type="EMBL" id="FMZW01000001">
    <property type="protein sequence ID" value="SDC11991.1"/>
    <property type="molecule type" value="Genomic_DNA"/>
</dbReference>
<dbReference type="Gene3D" id="3.40.190.150">
    <property type="entry name" value="Bordetella uptake gene, domain 1"/>
    <property type="match status" value="1"/>
</dbReference>
<dbReference type="RefSeq" id="WP_233442828.1">
    <property type="nucleotide sequence ID" value="NZ_FMZW01000001.1"/>
</dbReference>
<keyword evidence="2" id="KW-0675">Receptor</keyword>
<name>A0A1G6IZZ3_9BRAD</name>
<dbReference type="PROSITE" id="PS51318">
    <property type="entry name" value="TAT"/>
    <property type="match status" value="1"/>
</dbReference>
<accession>A0A1G6IZZ3</accession>
<dbReference type="InterPro" id="IPR042100">
    <property type="entry name" value="Bug_dom1"/>
</dbReference>
<protein>
    <submittedName>
        <fullName evidence="2">Tripartite-type tricarboxylate transporter, receptor component TctC</fullName>
    </submittedName>
</protein>
<evidence type="ECO:0000256" key="1">
    <source>
        <dbReference type="ARBA" id="ARBA00006987"/>
    </source>
</evidence>
<dbReference type="Gene3D" id="3.40.190.10">
    <property type="entry name" value="Periplasmic binding protein-like II"/>
    <property type="match status" value="1"/>
</dbReference>
<evidence type="ECO:0000313" key="3">
    <source>
        <dbReference type="Proteomes" id="UP000199245"/>
    </source>
</evidence>
<reference evidence="2 3" key="1">
    <citation type="submission" date="2016-10" db="EMBL/GenBank/DDBJ databases">
        <authorList>
            <person name="de Groot N.N."/>
        </authorList>
    </citation>
    <scope>NUCLEOTIDE SEQUENCE [LARGE SCALE GENOMIC DNA]</scope>
    <source>
        <strain evidence="2 3">R5</strain>
    </source>
</reference>
<dbReference type="PANTHER" id="PTHR42928:SF5">
    <property type="entry name" value="BLR1237 PROTEIN"/>
    <property type="match status" value="1"/>
</dbReference>
<dbReference type="PIRSF" id="PIRSF017082">
    <property type="entry name" value="YflP"/>
    <property type="match status" value="1"/>
</dbReference>